<dbReference type="InterPro" id="IPR016163">
    <property type="entry name" value="Ald_DH_C"/>
</dbReference>
<protein>
    <submittedName>
        <fullName evidence="4">Aldehyde dehydrogenase family protein</fullName>
    </submittedName>
</protein>
<dbReference type="Gene3D" id="3.40.605.10">
    <property type="entry name" value="Aldehyde Dehydrogenase, Chain A, domain 1"/>
    <property type="match status" value="1"/>
</dbReference>
<evidence type="ECO:0000256" key="1">
    <source>
        <dbReference type="ARBA" id="ARBA00009986"/>
    </source>
</evidence>
<comment type="similarity">
    <text evidence="1">Belongs to the aldehyde dehydrogenase family.</text>
</comment>
<dbReference type="PANTHER" id="PTHR42991:SF1">
    <property type="entry name" value="ALDEHYDE DEHYDROGENASE"/>
    <property type="match status" value="1"/>
</dbReference>
<feature type="domain" description="Aldehyde dehydrogenase" evidence="3">
    <location>
        <begin position="5"/>
        <end position="455"/>
    </location>
</feature>
<organism evidence="4 5">
    <name type="scientific">Candidatus Neomicrothrix subdominans</name>
    <dbReference type="NCBI Taxonomy" id="2954438"/>
    <lineage>
        <taxon>Bacteria</taxon>
        <taxon>Bacillati</taxon>
        <taxon>Actinomycetota</taxon>
        <taxon>Acidimicrobiia</taxon>
        <taxon>Acidimicrobiales</taxon>
        <taxon>Microthrixaceae</taxon>
        <taxon>Candidatus Neomicrothrix</taxon>
    </lineage>
</organism>
<dbReference type="InterPro" id="IPR016161">
    <property type="entry name" value="Ald_DH/histidinol_DH"/>
</dbReference>
<dbReference type="FunFam" id="3.40.605.10:FF:000007">
    <property type="entry name" value="NAD/NADP-dependent betaine aldehyde dehydrogenase"/>
    <property type="match status" value="1"/>
</dbReference>
<sequence length="461" mass="49126">MITDEIIEVRAPFDGNLVGSVPRCGKEHLDRAVKAAHRELKANALAPWERAAILDRVAELLVERRDAFAHLIASEAGKPITVAEGEAGRAVNTLTYAAIAARTLTGETVPMAGTEKGDGTIAWTERVPIGVIGAISPFNFPLNLVCHKVAPAIAAGCPVVLKPASATPLTALMLAEVFAEAGLPAGWLNVVTAPGSESSALVEHEDVAMITFTGSPDVGWGIKESAPRKKVTLELGNNAPVIVEPDADLDVVVPKLRTGGFLYSGQTCIAIQRIYAHSDIHDELLERLKAEVEQIITGDPLDHDTEVSALIESGETDRVEGWIEDAVRAGATRVTGGGRNHDGAVLMPTVLAGVTPDMEVSKTELFGPAVGVASYDTFDEAVGMANNSRYGLQASVFTSSLQRAMEAAKRIDFGSVLINEQPNWRTDQMPYGGVRDSGNTKEGPPYAVEEMTRERLIIIRT</sequence>
<dbReference type="Gene3D" id="3.40.309.10">
    <property type="entry name" value="Aldehyde Dehydrogenase, Chain A, domain 2"/>
    <property type="match status" value="1"/>
</dbReference>
<dbReference type="InterPro" id="IPR015590">
    <property type="entry name" value="Aldehyde_DH_dom"/>
</dbReference>
<dbReference type="AlphaFoldDB" id="A0A936TFQ7"/>
<evidence type="ECO:0000259" key="3">
    <source>
        <dbReference type="Pfam" id="PF00171"/>
    </source>
</evidence>
<reference evidence="4 5" key="1">
    <citation type="submission" date="2020-10" db="EMBL/GenBank/DDBJ databases">
        <title>Connecting structure to function with the recovery of over 1000 high-quality activated sludge metagenome-assembled genomes encoding full-length rRNA genes using long-read sequencing.</title>
        <authorList>
            <person name="Singleton C.M."/>
            <person name="Petriglieri F."/>
            <person name="Kristensen J.M."/>
            <person name="Kirkegaard R.H."/>
            <person name="Michaelsen T.Y."/>
            <person name="Andersen M.H."/>
            <person name="Karst S.M."/>
            <person name="Dueholm M.S."/>
            <person name="Nielsen P.H."/>
            <person name="Albertsen M."/>
        </authorList>
    </citation>
    <scope>NUCLEOTIDE SEQUENCE [LARGE SCALE GENOMIC DNA]</scope>
    <source>
        <strain evidence="4">Lyne_18-Q3-R50-59_MAXAC.006</strain>
    </source>
</reference>
<dbReference type="Proteomes" id="UP000727993">
    <property type="component" value="Unassembled WGS sequence"/>
</dbReference>
<dbReference type="SUPFAM" id="SSF53720">
    <property type="entry name" value="ALDH-like"/>
    <property type="match status" value="1"/>
</dbReference>
<dbReference type="Pfam" id="PF00171">
    <property type="entry name" value="Aldedh"/>
    <property type="match status" value="1"/>
</dbReference>
<dbReference type="EMBL" id="JADJZA010000008">
    <property type="protein sequence ID" value="MBK9298332.1"/>
    <property type="molecule type" value="Genomic_DNA"/>
</dbReference>
<keyword evidence="2" id="KW-0560">Oxidoreductase</keyword>
<comment type="caution">
    <text evidence="4">The sequence shown here is derived from an EMBL/GenBank/DDBJ whole genome shotgun (WGS) entry which is preliminary data.</text>
</comment>
<dbReference type="GO" id="GO:0008911">
    <property type="term" value="F:lactaldehyde dehydrogenase (NAD+) activity"/>
    <property type="evidence" value="ECO:0007669"/>
    <property type="project" value="TreeGrafter"/>
</dbReference>
<proteinExistence type="inferred from homology"/>
<gene>
    <name evidence="4" type="ORF">IPN02_16125</name>
</gene>
<dbReference type="InterPro" id="IPR016162">
    <property type="entry name" value="Ald_DH_N"/>
</dbReference>
<dbReference type="FunFam" id="3.40.309.10:FF:000009">
    <property type="entry name" value="Aldehyde dehydrogenase A"/>
    <property type="match status" value="1"/>
</dbReference>
<evidence type="ECO:0000313" key="5">
    <source>
        <dbReference type="Proteomes" id="UP000727993"/>
    </source>
</evidence>
<dbReference type="PANTHER" id="PTHR42991">
    <property type="entry name" value="ALDEHYDE DEHYDROGENASE"/>
    <property type="match status" value="1"/>
</dbReference>
<dbReference type="InterPro" id="IPR051020">
    <property type="entry name" value="ALDH-related_metabolic_enz"/>
</dbReference>
<evidence type="ECO:0000256" key="2">
    <source>
        <dbReference type="ARBA" id="ARBA00023002"/>
    </source>
</evidence>
<name>A0A936TFQ7_9ACTN</name>
<accession>A0A936TFQ7</accession>
<evidence type="ECO:0000313" key="4">
    <source>
        <dbReference type="EMBL" id="MBK9298332.1"/>
    </source>
</evidence>